<dbReference type="GO" id="GO:1901982">
    <property type="term" value="F:maltose binding"/>
    <property type="evidence" value="ECO:0007669"/>
    <property type="project" value="TreeGrafter"/>
</dbReference>
<dbReference type="RefSeq" id="WP_213124803.1">
    <property type="nucleotide sequence ID" value="NZ_JAGYPG010000002.1"/>
</dbReference>
<dbReference type="EMBL" id="JAGYPG010000002">
    <property type="protein sequence ID" value="MBS4195597.1"/>
    <property type="molecule type" value="Genomic_DNA"/>
</dbReference>
<dbReference type="PROSITE" id="PS51257">
    <property type="entry name" value="PROKAR_LIPOPROTEIN"/>
    <property type="match status" value="1"/>
</dbReference>
<reference evidence="5 6" key="1">
    <citation type="submission" date="2021-05" db="EMBL/GenBank/DDBJ databases">
        <title>Novel Bacillus species.</title>
        <authorList>
            <person name="Liu G."/>
        </authorList>
    </citation>
    <scope>NUCLEOTIDE SEQUENCE [LARGE SCALE GENOMIC DNA]</scope>
    <source>
        <strain evidence="6">FJAT-49780</strain>
    </source>
</reference>
<feature type="chain" id="PRO_5039501207" evidence="4">
    <location>
        <begin position="22"/>
        <end position="424"/>
    </location>
</feature>
<dbReference type="Gene3D" id="3.40.190.10">
    <property type="entry name" value="Periplasmic binding protein-like II"/>
    <property type="match status" value="1"/>
</dbReference>
<proteinExistence type="inferred from homology"/>
<dbReference type="GO" id="GO:0055052">
    <property type="term" value="C:ATP-binding cassette (ABC) transporter complex, substrate-binding subunit-containing"/>
    <property type="evidence" value="ECO:0007669"/>
    <property type="project" value="TreeGrafter"/>
</dbReference>
<evidence type="ECO:0000256" key="2">
    <source>
        <dbReference type="ARBA" id="ARBA00022448"/>
    </source>
</evidence>
<gene>
    <name evidence="5" type="ORF">KHA97_11060</name>
</gene>
<accession>A0A942TFK5</accession>
<keyword evidence="3 4" id="KW-0732">Signal</keyword>
<comment type="caution">
    <text evidence="5">The sequence shown here is derived from an EMBL/GenBank/DDBJ whole genome shotgun (WGS) entry which is preliminary data.</text>
</comment>
<dbReference type="Pfam" id="PF13416">
    <property type="entry name" value="SBP_bac_8"/>
    <property type="match status" value="1"/>
</dbReference>
<protein>
    <submittedName>
        <fullName evidence="5">ABC transporter substrate-binding protein</fullName>
    </submittedName>
</protein>
<dbReference type="GO" id="GO:0042956">
    <property type="term" value="P:maltodextrin transmembrane transport"/>
    <property type="evidence" value="ECO:0007669"/>
    <property type="project" value="TreeGrafter"/>
</dbReference>
<dbReference type="Proteomes" id="UP000681414">
    <property type="component" value="Unassembled WGS sequence"/>
</dbReference>
<organism evidence="5 6">
    <name type="scientific">Lederbergia citri</name>
    <dbReference type="NCBI Taxonomy" id="2833580"/>
    <lineage>
        <taxon>Bacteria</taxon>
        <taxon>Bacillati</taxon>
        <taxon>Bacillota</taxon>
        <taxon>Bacilli</taxon>
        <taxon>Bacillales</taxon>
        <taxon>Bacillaceae</taxon>
        <taxon>Lederbergia</taxon>
    </lineage>
</organism>
<evidence type="ECO:0000256" key="4">
    <source>
        <dbReference type="SAM" id="SignalP"/>
    </source>
</evidence>
<sequence length="424" mass="47452">MNKKVWSIFLSSFLVLTLLVACQSSSSGSKSNGKIKLVMWDLFSGGDGDFMKEMIKEFNNSQSDIEVETVTLEWAEYYTKLVTAVAAGKGPDIGISHTSKLPEIVDQGLATELNPLADSIKLNWDSYNKNILDATIFDGKHYAVPIDTHPIVFYYNKKHLDAAGLLDENGMPKMESGAQGFKDFMNTLKATDSKLTTFAFPTAGDDPFRLWWALYHQLGGNDVVSDDLTAPQIDKEKAIEAANFMKDLYYKDKVIPLNMEDFYQPFQTGNAATIITGVWATGTFEKTDGLDFGVIPLPTLYDKPATWGDSHTIFLPVQKKEDTEKAQAALEFADFIADHGQIWTRAGHIPSKTTVVESEEFKNMPYRSDYEKAAQQVAFPKQSNKVWPIKDIIIRNLDTIWADKATPEEAFNKMETEIADLLSK</sequence>
<feature type="signal peptide" evidence="4">
    <location>
        <begin position="1"/>
        <end position="21"/>
    </location>
</feature>
<evidence type="ECO:0000256" key="1">
    <source>
        <dbReference type="ARBA" id="ARBA00008520"/>
    </source>
</evidence>
<name>A0A942TFK5_9BACI</name>
<dbReference type="CDD" id="cd14748">
    <property type="entry name" value="PBP2_UgpB"/>
    <property type="match status" value="1"/>
</dbReference>
<dbReference type="InterPro" id="IPR006059">
    <property type="entry name" value="SBP"/>
</dbReference>
<comment type="similarity">
    <text evidence="1">Belongs to the bacterial solute-binding protein 1 family.</text>
</comment>
<keyword evidence="2" id="KW-0813">Transport</keyword>
<evidence type="ECO:0000313" key="6">
    <source>
        <dbReference type="Proteomes" id="UP000681414"/>
    </source>
</evidence>
<dbReference type="PANTHER" id="PTHR30061">
    <property type="entry name" value="MALTOSE-BINDING PERIPLASMIC PROTEIN"/>
    <property type="match status" value="1"/>
</dbReference>
<dbReference type="GO" id="GO:0015768">
    <property type="term" value="P:maltose transport"/>
    <property type="evidence" value="ECO:0007669"/>
    <property type="project" value="TreeGrafter"/>
</dbReference>
<dbReference type="PANTHER" id="PTHR30061:SF50">
    <property type="entry name" value="MALTOSE_MALTODEXTRIN-BINDING PERIPLASMIC PROTEIN"/>
    <property type="match status" value="1"/>
</dbReference>
<keyword evidence="6" id="KW-1185">Reference proteome</keyword>
<evidence type="ECO:0000256" key="3">
    <source>
        <dbReference type="ARBA" id="ARBA00022729"/>
    </source>
</evidence>
<evidence type="ECO:0000313" key="5">
    <source>
        <dbReference type="EMBL" id="MBS4195597.1"/>
    </source>
</evidence>
<dbReference type="AlphaFoldDB" id="A0A942TFK5"/>
<dbReference type="SUPFAM" id="SSF53850">
    <property type="entry name" value="Periplasmic binding protein-like II"/>
    <property type="match status" value="1"/>
</dbReference>